<evidence type="ECO:0000256" key="7">
    <source>
        <dbReference type="ARBA" id="ARBA00022840"/>
    </source>
</evidence>
<keyword evidence="6" id="KW-0547">Nucleotide-binding</keyword>
<dbReference type="InterPro" id="IPR027417">
    <property type="entry name" value="P-loop_NTPase"/>
</dbReference>
<evidence type="ECO:0000256" key="1">
    <source>
        <dbReference type="ARBA" id="ARBA00004417"/>
    </source>
</evidence>
<keyword evidence="7 11" id="KW-0067">ATP-binding</keyword>
<evidence type="ECO:0000313" key="12">
    <source>
        <dbReference type="Proteomes" id="UP000295030"/>
    </source>
</evidence>
<evidence type="ECO:0000256" key="2">
    <source>
        <dbReference type="ARBA" id="ARBA00005417"/>
    </source>
</evidence>
<dbReference type="Pfam" id="PF08352">
    <property type="entry name" value="oligo_HPY"/>
    <property type="match status" value="2"/>
</dbReference>
<dbReference type="Gene3D" id="3.40.50.300">
    <property type="entry name" value="P-loop containing nucleotide triphosphate hydrolases"/>
    <property type="match status" value="2"/>
</dbReference>
<dbReference type="NCBIfam" id="NF007739">
    <property type="entry name" value="PRK10419.1"/>
    <property type="match status" value="2"/>
</dbReference>
<keyword evidence="4" id="KW-1003">Cell membrane</keyword>
<evidence type="ECO:0000313" key="11">
    <source>
        <dbReference type="EMBL" id="TCK28118.1"/>
    </source>
</evidence>
<dbReference type="PANTHER" id="PTHR43297:SF14">
    <property type="entry name" value="ATPASE AAA-TYPE CORE DOMAIN-CONTAINING PROTEIN"/>
    <property type="match status" value="1"/>
</dbReference>
<dbReference type="InterPro" id="IPR017871">
    <property type="entry name" value="ABC_transporter-like_CS"/>
</dbReference>
<keyword evidence="3" id="KW-0813">Transport</keyword>
<evidence type="ECO:0000256" key="6">
    <source>
        <dbReference type="ARBA" id="ARBA00022741"/>
    </source>
</evidence>
<keyword evidence="12" id="KW-1185">Reference proteome</keyword>
<dbReference type="EMBL" id="SMFY01000002">
    <property type="protein sequence ID" value="TCK28118.1"/>
    <property type="molecule type" value="Genomic_DNA"/>
</dbReference>
<keyword evidence="9" id="KW-0472">Membrane</keyword>
<dbReference type="RefSeq" id="WP_131835299.1">
    <property type="nucleotide sequence ID" value="NZ_SMFY01000002.1"/>
</dbReference>
<comment type="caution">
    <text evidence="11">The sequence shown here is derived from an EMBL/GenBank/DDBJ whole genome shotgun (WGS) entry which is preliminary data.</text>
</comment>
<dbReference type="OrthoDB" id="9802264at2"/>
<dbReference type="SUPFAM" id="SSF52540">
    <property type="entry name" value="P-loop containing nucleoside triphosphate hydrolases"/>
    <property type="match status" value="2"/>
</dbReference>
<dbReference type="Pfam" id="PF00005">
    <property type="entry name" value="ABC_tran"/>
    <property type="match status" value="2"/>
</dbReference>
<evidence type="ECO:0000256" key="8">
    <source>
        <dbReference type="ARBA" id="ARBA00022967"/>
    </source>
</evidence>
<name>A0A4R1I0A3_ANCAQ</name>
<keyword evidence="5" id="KW-0997">Cell inner membrane</keyword>
<dbReference type="PROSITE" id="PS50893">
    <property type="entry name" value="ABC_TRANSPORTER_2"/>
    <property type="match status" value="2"/>
</dbReference>
<comment type="similarity">
    <text evidence="2">Belongs to the ABC transporter superfamily.</text>
</comment>
<feature type="domain" description="ABC transporter" evidence="10">
    <location>
        <begin position="290"/>
        <end position="539"/>
    </location>
</feature>
<evidence type="ECO:0000256" key="3">
    <source>
        <dbReference type="ARBA" id="ARBA00022448"/>
    </source>
</evidence>
<dbReference type="GO" id="GO:0005886">
    <property type="term" value="C:plasma membrane"/>
    <property type="evidence" value="ECO:0007669"/>
    <property type="project" value="UniProtKB-SubCell"/>
</dbReference>
<evidence type="ECO:0000256" key="4">
    <source>
        <dbReference type="ARBA" id="ARBA00022475"/>
    </source>
</evidence>
<feature type="domain" description="ABC transporter" evidence="10">
    <location>
        <begin position="8"/>
        <end position="257"/>
    </location>
</feature>
<dbReference type="CDD" id="cd03257">
    <property type="entry name" value="ABC_NikE_OppD_transporters"/>
    <property type="match status" value="2"/>
</dbReference>
<dbReference type="InterPro" id="IPR003593">
    <property type="entry name" value="AAA+_ATPase"/>
</dbReference>
<dbReference type="AlphaFoldDB" id="A0A4R1I0A3"/>
<dbReference type="GO" id="GO:0016887">
    <property type="term" value="F:ATP hydrolysis activity"/>
    <property type="evidence" value="ECO:0007669"/>
    <property type="project" value="InterPro"/>
</dbReference>
<evidence type="ECO:0000256" key="9">
    <source>
        <dbReference type="ARBA" id="ARBA00023136"/>
    </source>
</evidence>
<protein>
    <submittedName>
        <fullName evidence="11">Peptide/nickel transport system ATP-binding protein</fullName>
    </submittedName>
</protein>
<dbReference type="Proteomes" id="UP000295030">
    <property type="component" value="Unassembled WGS sequence"/>
</dbReference>
<keyword evidence="8" id="KW-1278">Translocase</keyword>
<evidence type="ECO:0000256" key="5">
    <source>
        <dbReference type="ARBA" id="ARBA00022519"/>
    </source>
</evidence>
<dbReference type="NCBIfam" id="NF008453">
    <property type="entry name" value="PRK11308.1"/>
    <property type="match status" value="2"/>
</dbReference>
<dbReference type="InterPro" id="IPR013563">
    <property type="entry name" value="Oligopep_ABC_C"/>
</dbReference>
<comment type="subcellular location">
    <subcellularLocation>
        <location evidence="1">Cell inner membrane</location>
        <topology evidence="1">Peripheral membrane protein</topology>
    </subcellularLocation>
</comment>
<dbReference type="SMART" id="SM00382">
    <property type="entry name" value="AAA"/>
    <property type="match status" value="2"/>
</dbReference>
<reference evidence="11 12" key="1">
    <citation type="submission" date="2019-03" db="EMBL/GenBank/DDBJ databases">
        <title>Genomic Encyclopedia of Type Strains, Phase IV (KMG-IV): sequencing the most valuable type-strain genomes for metagenomic binning, comparative biology and taxonomic classification.</title>
        <authorList>
            <person name="Goeker M."/>
        </authorList>
    </citation>
    <scope>NUCLEOTIDE SEQUENCE [LARGE SCALE GENOMIC DNA]</scope>
    <source>
        <strain evidence="11 12">DSM 101</strain>
    </source>
</reference>
<dbReference type="PANTHER" id="PTHR43297">
    <property type="entry name" value="OLIGOPEPTIDE TRANSPORT ATP-BINDING PROTEIN APPD"/>
    <property type="match status" value="1"/>
</dbReference>
<gene>
    <name evidence="11" type="ORF">EV667_2114</name>
</gene>
<dbReference type="PROSITE" id="PS00211">
    <property type="entry name" value="ABC_TRANSPORTER_1"/>
    <property type="match status" value="2"/>
</dbReference>
<dbReference type="GO" id="GO:0055085">
    <property type="term" value="P:transmembrane transport"/>
    <property type="evidence" value="ECO:0007669"/>
    <property type="project" value="UniProtKB-ARBA"/>
</dbReference>
<sequence>MSAPLLSVRDLSVVVRNGEGEQTLLDRVSLDLAPGDILGLVGESGSGKSLLCRSLVQLLPSRAISVTRGEVWMGGRDLLALGDAQIQAVRGAEIGMIFQNPSSHLDPVMRVGDQIVEGLRFHRKLNRAAAQEEAIALMGQVGFTDPARQFAAYPHEFSGGMRQRAMIAVALSCDPKVLIADEPTTALDVTIQAQILRLLMELRERRGLSIILITHDLGVVAQTCDRIAVMRQGRVVEVGDKRDILARPQHRYTKALISSHPSMPTDEANDVVDDKVDAARLPAGPARPLVEIDDLHIRYPLSGGVFGRRRSFSAVAGVSLQIRAGETVGIVGESGSGKSTLARAMLGLIPISDGHVTFDGASLRLQREATLTKMRQQAAMVFQDPFNSLNPRLTIGQTLAEVLRVQGKVAPAAIPKRVDELLRLVELDPDYAGRRPRQLSGGQCQRAGIARALAVDPRLIVADECVAALDVTIQAQIVALFQRLVRTMDLTLVFIAHDLAIVRNLCERVVVMHHGRIVEEGPCAEVFERPREAYTAALIAAIPDIDPDRRLLAPPGLLAS</sequence>
<organism evidence="11 12">
    <name type="scientific">Ancylobacter aquaticus</name>
    <dbReference type="NCBI Taxonomy" id="100"/>
    <lineage>
        <taxon>Bacteria</taxon>
        <taxon>Pseudomonadati</taxon>
        <taxon>Pseudomonadota</taxon>
        <taxon>Alphaproteobacteria</taxon>
        <taxon>Hyphomicrobiales</taxon>
        <taxon>Xanthobacteraceae</taxon>
        <taxon>Ancylobacter</taxon>
    </lineage>
</organism>
<dbReference type="FunFam" id="3.40.50.300:FF:000016">
    <property type="entry name" value="Oligopeptide ABC transporter ATP-binding component"/>
    <property type="match status" value="1"/>
</dbReference>
<dbReference type="GO" id="GO:0015833">
    <property type="term" value="P:peptide transport"/>
    <property type="evidence" value="ECO:0007669"/>
    <property type="project" value="InterPro"/>
</dbReference>
<dbReference type="GO" id="GO:0005524">
    <property type="term" value="F:ATP binding"/>
    <property type="evidence" value="ECO:0007669"/>
    <property type="project" value="UniProtKB-KW"/>
</dbReference>
<evidence type="ECO:0000259" key="10">
    <source>
        <dbReference type="PROSITE" id="PS50893"/>
    </source>
</evidence>
<dbReference type="InterPro" id="IPR003439">
    <property type="entry name" value="ABC_transporter-like_ATP-bd"/>
</dbReference>
<accession>A0A4R1I0A3</accession>
<proteinExistence type="inferred from homology"/>
<dbReference type="InterPro" id="IPR050388">
    <property type="entry name" value="ABC_Ni/Peptide_Import"/>
</dbReference>